<protein>
    <submittedName>
        <fullName evidence="1">Tenascin-X</fullName>
    </submittedName>
</protein>
<organism evidence="1 2">
    <name type="scientific">Stichopus japonicus</name>
    <name type="common">Sea cucumber</name>
    <dbReference type="NCBI Taxonomy" id="307972"/>
    <lineage>
        <taxon>Eukaryota</taxon>
        <taxon>Metazoa</taxon>
        <taxon>Echinodermata</taxon>
        <taxon>Eleutherozoa</taxon>
        <taxon>Echinozoa</taxon>
        <taxon>Holothuroidea</taxon>
        <taxon>Aspidochirotacea</taxon>
        <taxon>Aspidochirotida</taxon>
        <taxon>Stichopodidae</taxon>
        <taxon>Apostichopus</taxon>
    </lineage>
</organism>
<keyword evidence="2" id="KW-1185">Reference proteome</keyword>
<gene>
    <name evidence="1" type="ORF">BSL78_07889</name>
</gene>
<dbReference type="Proteomes" id="UP000230750">
    <property type="component" value="Unassembled WGS sequence"/>
</dbReference>
<dbReference type="AlphaFoldDB" id="A0A2G8L4G5"/>
<proteinExistence type="predicted"/>
<reference evidence="1 2" key="1">
    <citation type="journal article" date="2017" name="PLoS Biol.">
        <title>The sea cucumber genome provides insights into morphological evolution and visceral regeneration.</title>
        <authorList>
            <person name="Zhang X."/>
            <person name="Sun L."/>
            <person name="Yuan J."/>
            <person name="Sun Y."/>
            <person name="Gao Y."/>
            <person name="Zhang L."/>
            <person name="Li S."/>
            <person name="Dai H."/>
            <person name="Hamel J.F."/>
            <person name="Liu C."/>
            <person name="Yu Y."/>
            <person name="Liu S."/>
            <person name="Lin W."/>
            <person name="Guo K."/>
            <person name="Jin S."/>
            <person name="Xu P."/>
            <person name="Storey K.B."/>
            <person name="Huan P."/>
            <person name="Zhang T."/>
            <person name="Zhou Y."/>
            <person name="Zhang J."/>
            <person name="Lin C."/>
            <person name="Li X."/>
            <person name="Xing L."/>
            <person name="Huo D."/>
            <person name="Sun M."/>
            <person name="Wang L."/>
            <person name="Mercier A."/>
            <person name="Li F."/>
            <person name="Yang H."/>
            <person name="Xiang J."/>
        </authorList>
    </citation>
    <scope>NUCLEOTIDE SEQUENCE [LARGE SCALE GENOMIC DNA]</scope>
    <source>
        <strain evidence="1">Shaxun</strain>
        <tissue evidence="1">Muscle</tissue>
    </source>
</reference>
<dbReference type="EMBL" id="MRZV01000223">
    <property type="protein sequence ID" value="PIK55159.1"/>
    <property type="molecule type" value="Genomic_DNA"/>
</dbReference>
<dbReference type="OrthoDB" id="6160321at2759"/>
<accession>A0A2G8L4G5</accession>
<comment type="caution">
    <text evidence="1">The sequence shown here is derived from an EMBL/GenBank/DDBJ whole genome shotgun (WGS) entry which is preliminary data.</text>
</comment>
<sequence length="337" mass="35864">MSAVAYLLPQEDFSFGGSHYDFSLIEIHRGAVLVFQDEGTIVDAGDIESTYKRINVTWAPYIYEGAHFVLPPAILELRAPVDWSQYTHRRKESIACPSSMVRSSTVTIWGALDGSQSHLLIGPGGTLQMGLPSNREVGFVGITVQDSGRLIFNSHYGEADDTWVVTVSKDEGPYKRDGSVTIEGGGRLTARNLHVIAESVHIEAGGLLTLEGRAAWMAMVLDLPVPALALAMEEQEGRAGPRKGDSGIGYVYGNITEPDDFGSGIGSGVITGGGILRLDVAKSLDVEGEINVNGKSGGASGGSVWINADELEGSGTIKVGRKGNGRLKGKSGCNWWD</sequence>
<evidence type="ECO:0000313" key="2">
    <source>
        <dbReference type="Proteomes" id="UP000230750"/>
    </source>
</evidence>
<name>A0A2G8L4G5_STIJA</name>
<evidence type="ECO:0000313" key="1">
    <source>
        <dbReference type="EMBL" id="PIK55159.1"/>
    </source>
</evidence>